<dbReference type="EMBL" id="PSQE01000008">
    <property type="protein sequence ID" value="RHN39456.1"/>
    <property type="molecule type" value="Genomic_DNA"/>
</dbReference>
<organism evidence="2">
    <name type="scientific">Medicago truncatula</name>
    <name type="common">Barrel medic</name>
    <name type="synonym">Medicago tribuloides</name>
    <dbReference type="NCBI Taxonomy" id="3880"/>
    <lineage>
        <taxon>Eukaryota</taxon>
        <taxon>Viridiplantae</taxon>
        <taxon>Streptophyta</taxon>
        <taxon>Embryophyta</taxon>
        <taxon>Tracheophyta</taxon>
        <taxon>Spermatophyta</taxon>
        <taxon>Magnoliopsida</taxon>
        <taxon>eudicotyledons</taxon>
        <taxon>Gunneridae</taxon>
        <taxon>Pentapetalae</taxon>
        <taxon>rosids</taxon>
        <taxon>fabids</taxon>
        <taxon>Fabales</taxon>
        <taxon>Fabaceae</taxon>
        <taxon>Papilionoideae</taxon>
        <taxon>50 kb inversion clade</taxon>
        <taxon>NPAAA clade</taxon>
        <taxon>Hologalegina</taxon>
        <taxon>IRL clade</taxon>
        <taxon>Trifolieae</taxon>
        <taxon>Medicago</taxon>
    </lineage>
</organism>
<dbReference type="AlphaFoldDB" id="A0A396GDE5"/>
<feature type="region of interest" description="Disordered" evidence="1">
    <location>
        <begin position="1"/>
        <end position="22"/>
    </location>
</feature>
<reference evidence="2" key="1">
    <citation type="journal article" date="2018" name="Nat. Plants">
        <title>Whole-genome landscape of Medicago truncatula symbiotic genes.</title>
        <authorList>
            <person name="Pecrix Y."/>
            <person name="Gamas P."/>
            <person name="Carrere S."/>
        </authorList>
    </citation>
    <scope>NUCLEOTIDE SEQUENCE</scope>
    <source>
        <tissue evidence="2">Leaves</tissue>
    </source>
</reference>
<dbReference type="Gramene" id="rna45480">
    <property type="protein sequence ID" value="RHN39456.1"/>
    <property type="gene ID" value="gene45480"/>
</dbReference>
<feature type="compositionally biased region" description="Polar residues" evidence="1">
    <location>
        <begin position="1"/>
        <end position="14"/>
    </location>
</feature>
<gene>
    <name evidence="2" type="ORF">MtrunA17_Chr8g0344001</name>
</gene>
<protein>
    <submittedName>
        <fullName evidence="2">Uncharacterized protein</fullName>
    </submittedName>
</protein>
<sequence length="44" mass="5105">MASSKGEQFQNATKITRHQLAMASRRRAYSPWRMEGLARRVRAV</sequence>
<evidence type="ECO:0000256" key="1">
    <source>
        <dbReference type="SAM" id="MobiDB-lite"/>
    </source>
</evidence>
<proteinExistence type="predicted"/>
<dbReference type="Proteomes" id="UP000265566">
    <property type="component" value="Chromosome 8"/>
</dbReference>
<accession>A0A396GDE5</accession>
<evidence type="ECO:0000313" key="2">
    <source>
        <dbReference type="EMBL" id="RHN39456.1"/>
    </source>
</evidence>
<name>A0A396GDE5_MEDTR</name>
<comment type="caution">
    <text evidence="2">The sequence shown here is derived from an EMBL/GenBank/DDBJ whole genome shotgun (WGS) entry which is preliminary data.</text>
</comment>